<name>A0A075G232_9ARCH</name>
<dbReference type="GO" id="GO:0043780">
    <property type="term" value="F:cobalt-precorrin-5B C1-methyltransferase activity"/>
    <property type="evidence" value="ECO:0007669"/>
    <property type="project" value="RHEA"/>
</dbReference>
<organism evidence="6">
    <name type="scientific">uncultured marine thaumarchaeote KM3_01_F02</name>
    <dbReference type="NCBI Taxonomy" id="1455952"/>
    <lineage>
        <taxon>Archaea</taxon>
        <taxon>Nitrososphaerota</taxon>
        <taxon>environmental samples</taxon>
    </lineage>
</organism>
<dbReference type="AlphaFoldDB" id="A0A075G232"/>
<dbReference type="PANTHER" id="PTHR35863:SF1">
    <property type="entry name" value="COBALT-PRECORRIN-5B C(1)-METHYLTRANSFERASE"/>
    <property type="match status" value="1"/>
</dbReference>
<keyword evidence="1 5" id="KW-0169">Cobalamin biosynthesis</keyword>
<evidence type="ECO:0000256" key="2">
    <source>
        <dbReference type="ARBA" id="ARBA00022603"/>
    </source>
</evidence>
<keyword evidence="3 5" id="KW-0808">Transferase</keyword>
<dbReference type="Gene3D" id="3.30.2110.10">
    <property type="entry name" value="CbiD-like"/>
    <property type="match status" value="1"/>
</dbReference>
<dbReference type="PANTHER" id="PTHR35863">
    <property type="entry name" value="COBALT-PRECORRIN-5B C(1)-METHYLTRANSFERASE"/>
    <property type="match status" value="1"/>
</dbReference>
<comment type="similarity">
    <text evidence="5">Belongs to the CbiD family.</text>
</comment>
<dbReference type="NCBIfam" id="NF000849">
    <property type="entry name" value="PRK00075.1-1"/>
    <property type="match status" value="1"/>
</dbReference>
<evidence type="ECO:0000256" key="5">
    <source>
        <dbReference type="HAMAP-Rule" id="MF_00787"/>
    </source>
</evidence>
<sequence length="369" mass="39727">MDVQEKPKGKLRTGFTTGTSATAASTAAILSIINQKKIESVDVLLPKKDRIKININSCKFDKNKACCSVIKDGGDDPDVTHGAEIVVDLELTTKPNSIEIDGGEGVGRVTKPGIGLEIGQAAINPIPRKMITENLTLTGKKILEKNGIKVVISVPKGKELGPKTDNPRIGIVNGISILGTSGIVIPYSTASFAAAIRQQIDVVVSMGGDTVILTTGGRSEDYARKILELPEHSFIQMGDFSGYAISQCAKKGIKKAYVGGFIGKLAKMATGVKQTHVKGSKVNMEFLAELAKKCKAEENIIQKIKNANTARNVQEIVLENNTKGFFDEVCSEVYKQMISHSESKTSIEIILFDFDGNVLASHPSSKRFY</sequence>
<evidence type="ECO:0000256" key="4">
    <source>
        <dbReference type="ARBA" id="ARBA00022691"/>
    </source>
</evidence>
<dbReference type="EMBL" id="KF900511">
    <property type="protein sequence ID" value="AIE97544.1"/>
    <property type="molecule type" value="Genomic_DNA"/>
</dbReference>
<evidence type="ECO:0000313" key="6">
    <source>
        <dbReference type="EMBL" id="AIE97544.1"/>
    </source>
</evidence>
<dbReference type="HAMAP" id="MF_00787">
    <property type="entry name" value="CbiD"/>
    <property type="match status" value="1"/>
</dbReference>
<keyword evidence="4 5" id="KW-0949">S-adenosyl-L-methionine</keyword>
<dbReference type="GO" id="GO:0032259">
    <property type="term" value="P:methylation"/>
    <property type="evidence" value="ECO:0007669"/>
    <property type="project" value="UniProtKB-KW"/>
</dbReference>
<dbReference type="EC" id="2.1.1.195" evidence="5"/>
<comment type="pathway">
    <text evidence="5">Cofactor biosynthesis; adenosylcobalamin biosynthesis; cob(II)yrinate a,c-diamide from sirohydrochlorin (anaerobic route): step 6/10.</text>
</comment>
<gene>
    <name evidence="5 6" type="primary">cbiD</name>
</gene>
<dbReference type="PIRSF" id="PIRSF026782">
    <property type="entry name" value="CbiD"/>
    <property type="match status" value="1"/>
</dbReference>
<dbReference type="NCBIfam" id="TIGR00312">
    <property type="entry name" value="cbiD"/>
    <property type="match status" value="1"/>
</dbReference>
<proteinExistence type="inferred from homology"/>
<accession>A0A075G232</accession>
<protein>
    <recommendedName>
        <fullName evidence="5">Cobalt-precorrin-5B C(1)-methyltransferase</fullName>
        <ecNumber evidence="5">2.1.1.195</ecNumber>
    </recommendedName>
    <alternativeName>
        <fullName evidence="5">Cobalt-precorrin-6A synthase</fullName>
    </alternativeName>
</protein>
<dbReference type="InterPro" id="IPR036074">
    <property type="entry name" value="CbiD_sf"/>
</dbReference>
<dbReference type="SUPFAM" id="SSF111342">
    <property type="entry name" value="CbiD-like"/>
    <property type="match status" value="1"/>
</dbReference>
<reference evidence="6" key="1">
    <citation type="journal article" date="2014" name="Genome Biol. Evol.">
        <title>Pangenome evidence for extensive interdomain horizontal transfer affecting lineage core and shell genes in uncultured planktonic thaumarchaeota and euryarchaeota.</title>
        <authorList>
            <person name="Deschamps P."/>
            <person name="Zivanovic Y."/>
            <person name="Moreira D."/>
            <person name="Rodriguez-Valera F."/>
            <person name="Lopez-Garcia P."/>
        </authorList>
    </citation>
    <scope>NUCLEOTIDE SEQUENCE</scope>
</reference>
<keyword evidence="2 5" id="KW-0489">Methyltransferase</keyword>
<comment type="function">
    <text evidence="5">Catalyzes the methylation of C-1 in cobalt-precorrin-5B to form cobalt-precorrin-6A.</text>
</comment>
<evidence type="ECO:0000256" key="1">
    <source>
        <dbReference type="ARBA" id="ARBA00022573"/>
    </source>
</evidence>
<evidence type="ECO:0000256" key="3">
    <source>
        <dbReference type="ARBA" id="ARBA00022679"/>
    </source>
</evidence>
<comment type="catalytic activity">
    <reaction evidence="5">
        <text>Co-precorrin-5B + S-adenosyl-L-methionine = Co-precorrin-6A + S-adenosyl-L-homocysteine</text>
        <dbReference type="Rhea" id="RHEA:26285"/>
        <dbReference type="ChEBI" id="CHEBI:57856"/>
        <dbReference type="ChEBI" id="CHEBI:59789"/>
        <dbReference type="ChEBI" id="CHEBI:60063"/>
        <dbReference type="ChEBI" id="CHEBI:60064"/>
        <dbReference type="EC" id="2.1.1.195"/>
    </reaction>
</comment>
<dbReference type="UniPathway" id="UPA00148">
    <property type="reaction ID" value="UER00227"/>
</dbReference>
<dbReference type="InterPro" id="IPR002748">
    <property type="entry name" value="CbiD"/>
</dbReference>
<dbReference type="GO" id="GO:0019251">
    <property type="term" value="P:anaerobic cobalamin biosynthetic process"/>
    <property type="evidence" value="ECO:0007669"/>
    <property type="project" value="UniProtKB-UniRule"/>
</dbReference>
<dbReference type="Pfam" id="PF01888">
    <property type="entry name" value="CbiD"/>
    <property type="match status" value="1"/>
</dbReference>